<accession>A0ABU9Y8N4</accession>
<evidence type="ECO:0000256" key="1">
    <source>
        <dbReference type="SAM" id="Phobius"/>
    </source>
</evidence>
<dbReference type="RefSeq" id="WP_343888118.1">
    <property type="nucleotide sequence ID" value="NZ_BAAAEH010000007.1"/>
</dbReference>
<keyword evidence="1" id="KW-0812">Transmembrane</keyword>
<protein>
    <submittedName>
        <fullName evidence="2">MerC domain-containing protein</fullName>
    </submittedName>
</protein>
<proteinExistence type="predicted"/>
<feature type="transmembrane region" description="Helical" evidence="1">
    <location>
        <begin position="59"/>
        <end position="77"/>
    </location>
</feature>
<evidence type="ECO:0000313" key="3">
    <source>
        <dbReference type="Proteomes" id="UP001419910"/>
    </source>
</evidence>
<feature type="transmembrane region" description="Helical" evidence="1">
    <location>
        <begin position="26"/>
        <end position="47"/>
    </location>
</feature>
<organism evidence="2 3">
    <name type="scientific">Sphingomonas oligophenolica</name>
    <dbReference type="NCBI Taxonomy" id="301154"/>
    <lineage>
        <taxon>Bacteria</taxon>
        <taxon>Pseudomonadati</taxon>
        <taxon>Pseudomonadota</taxon>
        <taxon>Alphaproteobacteria</taxon>
        <taxon>Sphingomonadales</taxon>
        <taxon>Sphingomonadaceae</taxon>
        <taxon>Sphingomonas</taxon>
    </lineage>
</organism>
<dbReference type="Pfam" id="PF03203">
    <property type="entry name" value="MerC"/>
    <property type="match status" value="1"/>
</dbReference>
<feature type="transmembrane region" description="Helical" evidence="1">
    <location>
        <begin position="84"/>
        <end position="103"/>
    </location>
</feature>
<keyword evidence="1" id="KW-0472">Membrane</keyword>
<dbReference type="EMBL" id="JBDIME010000024">
    <property type="protein sequence ID" value="MEN2792160.1"/>
    <property type="molecule type" value="Genomic_DNA"/>
</dbReference>
<reference evidence="2 3" key="1">
    <citation type="submission" date="2024-05" db="EMBL/GenBank/DDBJ databases">
        <authorList>
            <person name="Liu Q."/>
            <person name="Xin Y.-H."/>
        </authorList>
    </citation>
    <scope>NUCLEOTIDE SEQUENCE [LARGE SCALE GENOMIC DNA]</scope>
    <source>
        <strain evidence="2 3">CGMCC 1.10181</strain>
    </source>
</reference>
<evidence type="ECO:0000313" key="2">
    <source>
        <dbReference type="EMBL" id="MEN2792160.1"/>
    </source>
</evidence>
<name>A0ABU9Y8N4_9SPHN</name>
<keyword evidence="1" id="KW-1133">Transmembrane helix</keyword>
<feature type="transmembrane region" description="Helical" evidence="1">
    <location>
        <begin position="109"/>
        <end position="126"/>
    </location>
</feature>
<gene>
    <name evidence="2" type="ORF">ABC974_21195</name>
</gene>
<comment type="caution">
    <text evidence="2">The sequence shown here is derived from an EMBL/GenBank/DDBJ whole genome shotgun (WGS) entry which is preliminary data.</text>
</comment>
<dbReference type="InterPro" id="IPR004891">
    <property type="entry name" value="Mercury-R_MerC"/>
</dbReference>
<dbReference type="Proteomes" id="UP001419910">
    <property type="component" value="Unassembled WGS sequence"/>
</dbReference>
<sequence length="135" mass="14403">MARTMTAHADHHSPAFQWFEQRFDRFAIGLSGLCVVHCLASTILIALAASAGGLLLNPLFHEVGLTIAIGFGIAALGRGMFTHGYLMPAMVGFFGLGIMAGAMRLPHEGGLETIWTLLGVAILALGHDLNRRATY</sequence>
<keyword evidence="3" id="KW-1185">Reference proteome</keyword>